<keyword evidence="3" id="KW-1185">Reference proteome</keyword>
<dbReference type="STRING" id="767452.AVL62_15950"/>
<reference evidence="2 3" key="1">
    <citation type="submission" date="2015-12" db="EMBL/GenBank/DDBJ databases">
        <title>Serinicoccus chungangenesis strain CD08_5 genome sequencing and assembly.</title>
        <authorList>
            <person name="Chander A.M."/>
            <person name="Kaur G."/>
            <person name="Nair G.R."/>
            <person name="Dhawan D.K."/>
            <person name="Kochhar R.K."/>
            <person name="Mayilraj S."/>
            <person name="Bhadada S.K."/>
        </authorList>
    </citation>
    <scope>NUCLEOTIDE SEQUENCE [LARGE SCALE GENOMIC DNA]</scope>
    <source>
        <strain evidence="2 3">CD08_5</strain>
    </source>
</reference>
<feature type="domain" description="N-acetyltransferase" evidence="1">
    <location>
        <begin position="14"/>
        <end position="178"/>
    </location>
</feature>
<accession>A0A0W8ICF0</accession>
<dbReference type="InterPro" id="IPR016181">
    <property type="entry name" value="Acyl_CoA_acyltransferase"/>
</dbReference>
<dbReference type="SUPFAM" id="SSF55729">
    <property type="entry name" value="Acyl-CoA N-acyltransferases (Nat)"/>
    <property type="match status" value="1"/>
</dbReference>
<dbReference type="InterPro" id="IPR051908">
    <property type="entry name" value="Ribosomal_N-acetyltransferase"/>
</dbReference>
<dbReference type="AlphaFoldDB" id="A0A0W8ICF0"/>
<dbReference type="GO" id="GO:0005737">
    <property type="term" value="C:cytoplasm"/>
    <property type="evidence" value="ECO:0007669"/>
    <property type="project" value="TreeGrafter"/>
</dbReference>
<dbReference type="EMBL" id="LQBL01000004">
    <property type="protein sequence ID" value="KUG57617.1"/>
    <property type="molecule type" value="Genomic_DNA"/>
</dbReference>
<proteinExistence type="predicted"/>
<dbReference type="PANTHER" id="PTHR43441:SF10">
    <property type="entry name" value="ACETYLTRANSFERASE"/>
    <property type="match status" value="1"/>
</dbReference>
<dbReference type="Proteomes" id="UP000054837">
    <property type="component" value="Unassembled WGS sequence"/>
</dbReference>
<evidence type="ECO:0000313" key="2">
    <source>
        <dbReference type="EMBL" id="KUG57617.1"/>
    </source>
</evidence>
<dbReference type="Gene3D" id="3.40.630.30">
    <property type="match status" value="1"/>
</dbReference>
<dbReference type="GO" id="GO:1990189">
    <property type="term" value="F:protein N-terminal-serine acetyltransferase activity"/>
    <property type="evidence" value="ECO:0007669"/>
    <property type="project" value="TreeGrafter"/>
</dbReference>
<dbReference type="Pfam" id="PF13302">
    <property type="entry name" value="Acetyltransf_3"/>
    <property type="match status" value="1"/>
</dbReference>
<dbReference type="GO" id="GO:0008999">
    <property type="term" value="F:protein-N-terminal-alanine acetyltransferase activity"/>
    <property type="evidence" value="ECO:0007669"/>
    <property type="project" value="TreeGrafter"/>
</dbReference>
<dbReference type="PROSITE" id="PS51186">
    <property type="entry name" value="GNAT"/>
    <property type="match status" value="1"/>
</dbReference>
<keyword evidence="2" id="KW-0808">Transferase</keyword>
<dbReference type="PANTHER" id="PTHR43441">
    <property type="entry name" value="RIBOSOMAL-PROTEIN-SERINE ACETYLTRANSFERASE"/>
    <property type="match status" value="1"/>
</dbReference>
<evidence type="ECO:0000313" key="3">
    <source>
        <dbReference type="Proteomes" id="UP000054837"/>
    </source>
</evidence>
<name>A0A0W8ICF0_9MICO</name>
<dbReference type="InterPro" id="IPR000182">
    <property type="entry name" value="GNAT_dom"/>
</dbReference>
<comment type="caution">
    <text evidence="2">The sequence shown here is derived from an EMBL/GenBank/DDBJ whole genome shotgun (WGS) entry which is preliminary data.</text>
</comment>
<evidence type="ECO:0000259" key="1">
    <source>
        <dbReference type="PROSITE" id="PS51186"/>
    </source>
</evidence>
<sequence length="191" mass="21830">MLPQVMPTLSHQGVQLRAFEEQDVPLIQSVADDDLIPLITTVPRESTRAAAMAYIARQHERLRSGVGYSFAIVDTRTDHAVGQIGLWVHNIHEGRASTGYWIAAPHRRRGHLVAALTALTDWALRLDDVHRLELHVEPWNQGSWRAAERCGYLREGLLRSWQQVGTQRRDMYVYSALPHRDARRRTEIPSD</sequence>
<dbReference type="OrthoDB" id="2061990at2"/>
<organism evidence="2 3">
    <name type="scientific">Serinicoccus chungangensis</name>
    <dbReference type="NCBI Taxonomy" id="767452"/>
    <lineage>
        <taxon>Bacteria</taxon>
        <taxon>Bacillati</taxon>
        <taxon>Actinomycetota</taxon>
        <taxon>Actinomycetes</taxon>
        <taxon>Micrococcales</taxon>
        <taxon>Ornithinimicrobiaceae</taxon>
        <taxon>Serinicoccus</taxon>
    </lineage>
</organism>
<protein>
    <submittedName>
        <fullName evidence="2">GNAT family acetyltransferase</fullName>
    </submittedName>
</protein>
<gene>
    <name evidence="2" type="ORF">AVL62_15950</name>
</gene>